<gene>
    <name evidence="2" type="ORF">F4560_008694</name>
</gene>
<dbReference type="RefSeq" id="WP_184928758.1">
    <property type="nucleotide sequence ID" value="NZ_JACHMO010000001.1"/>
</dbReference>
<feature type="coiled-coil region" evidence="1">
    <location>
        <begin position="4"/>
        <end position="39"/>
    </location>
</feature>
<reference evidence="2 3" key="1">
    <citation type="submission" date="2020-08" db="EMBL/GenBank/DDBJ databases">
        <title>Sequencing the genomes of 1000 actinobacteria strains.</title>
        <authorList>
            <person name="Klenk H.-P."/>
        </authorList>
    </citation>
    <scope>NUCLEOTIDE SEQUENCE [LARGE SCALE GENOMIC DNA]</scope>
    <source>
        <strain evidence="2 3">DSM 45486</strain>
    </source>
</reference>
<proteinExistence type="predicted"/>
<evidence type="ECO:0000256" key="1">
    <source>
        <dbReference type="SAM" id="Coils"/>
    </source>
</evidence>
<name>A0A7W9HVM8_9PSEU</name>
<sequence>MAKLTEEEKARRALSRRRKAALEAEQDEIRREARRREWEANGMYLSRAEINAGAACRGCGLPVADGLGRWPPLLQMDTNAA</sequence>
<protein>
    <submittedName>
        <fullName evidence="2">Uncharacterized protein</fullName>
    </submittedName>
</protein>
<accession>A0A7W9HVM8</accession>
<dbReference type="AlphaFoldDB" id="A0A7W9HVM8"/>
<dbReference type="Proteomes" id="UP000552097">
    <property type="component" value="Unassembled WGS sequence"/>
</dbReference>
<evidence type="ECO:0000313" key="2">
    <source>
        <dbReference type="EMBL" id="MBB5808926.1"/>
    </source>
</evidence>
<keyword evidence="3" id="KW-1185">Reference proteome</keyword>
<dbReference type="EMBL" id="JACHMO010000001">
    <property type="protein sequence ID" value="MBB5808926.1"/>
    <property type="molecule type" value="Genomic_DNA"/>
</dbReference>
<organism evidence="2 3">
    <name type="scientific">Saccharothrix ecbatanensis</name>
    <dbReference type="NCBI Taxonomy" id="1105145"/>
    <lineage>
        <taxon>Bacteria</taxon>
        <taxon>Bacillati</taxon>
        <taxon>Actinomycetota</taxon>
        <taxon>Actinomycetes</taxon>
        <taxon>Pseudonocardiales</taxon>
        <taxon>Pseudonocardiaceae</taxon>
        <taxon>Saccharothrix</taxon>
    </lineage>
</organism>
<comment type="caution">
    <text evidence="2">The sequence shown here is derived from an EMBL/GenBank/DDBJ whole genome shotgun (WGS) entry which is preliminary data.</text>
</comment>
<keyword evidence="1" id="KW-0175">Coiled coil</keyword>
<evidence type="ECO:0000313" key="3">
    <source>
        <dbReference type="Proteomes" id="UP000552097"/>
    </source>
</evidence>